<dbReference type="InterPro" id="IPR007345">
    <property type="entry name" value="Polysacch_pyruvyl_Trfase"/>
</dbReference>
<dbReference type="AlphaFoldDB" id="A0A317ZQA7"/>
<sequence length="338" mass="36396">MSGGRQSSTISVSRVCPGVGEHPCAFRRVNNVRPNPGCSVEIESDWGFGDTHRNLPARKASYLIELYSWNPGRPLLPGLLGRRLARAGYSGAPVNNFGDLLGPEIVKRVLASEGLEAGDAQANSRLFSIGSVLHFAADGDTVWGTGRNGKETNATHHFSELDIRAVRGPLTAKFLQGRGISVPTIFGDPGVLTAQFFPELSPVPGQKKHAVTIVPNLNDFPKYRRQDNVLDPRTPLADCIRRIANSELVVGSSLHGIVVAESFGVAARLVGSSHESEFKYEDYYLGTGRAMPKTALSVDEALQLGGAEPLAYDPTALLGAFPFDLWDHGVEVAVQKRS</sequence>
<organism evidence="2 3">
    <name type="scientific">Cryobacterium arcticum</name>
    <dbReference type="NCBI Taxonomy" id="670052"/>
    <lineage>
        <taxon>Bacteria</taxon>
        <taxon>Bacillati</taxon>
        <taxon>Actinomycetota</taxon>
        <taxon>Actinomycetes</taxon>
        <taxon>Micrococcales</taxon>
        <taxon>Microbacteriaceae</taxon>
        <taxon>Cryobacterium</taxon>
    </lineage>
</organism>
<comment type="caution">
    <text evidence="2">The sequence shown here is derived from an EMBL/GenBank/DDBJ whole genome shotgun (WGS) entry which is preliminary data.</text>
</comment>
<feature type="domain" description="Polysaccharide pyruvyl transferase" evidence="1">
    <location>
        <begin position="153"/>
        <end position="273"/>
    </location>
</feature>
<evidence type="ECO:0000259" key="1">
    <source>
        <dbReference type="Pfam" id="PF04230"/>
    </source>
</evidence>
<keyword evidence="3" id="KW-1185">Reference proteome</keyword>
<dbReference type="Pfam" id="PF04230">
    <property type="entry name" value="PS_pyruv_trans"/>
    <property type="match status" value="1"/>
</dbReference>
<evidence type="ECO:0000313" key="2">
    <source>
        <dbReference type="EMBL" id="PXA68671.1"/>
    </source>
</evidence>
<accession>A0A317ZQA7</accession>
<gene>
    <name evidence="2" type="ORF">CTB96_19000</name>
</gene>
<name>A0A317ZQA7_9MICO</name>
<proteinExistence type="predicted"/>
<evidence type="ECO:0000313" key="3">
    <source>
        <dbReference type="Proteomes" id="UP000246722"/>
    </source>
</evidence>
<dbReference type="OrthoDB" id="9803627at2"/>
<protein>
    <recommendedName>
        <fullName evidence="1">Polysaccharide pyruvyl transferase domain-containing protein</fullName>
    </recommendedName>
</protein>
<dbReference type="EMBL" id="QHLY01000012">
    <property type="protein sequence ID" value="PXA68671.1"/>
    <property type="molecule type" value="Genomic_DNA"/>
</dbReference>
<reference evidence="2 3" key="1">
    <citation type="submission" date="2018-05" db="EMBL/GenBank/DDBJ databases">
        <title>Genetic diversity of glacier-inhabiting Cryobacterium bacteria in China and description of Cryobacterium mengkeensis sp. nov. and Arthrobacter glacialis sp. nov.</title>
        <authorList>
            <person name="Liu Q."/>
            <person name="Xin Y.-H."/>
        </authorList>
    </citation>
    <scope>NUCLEOTIDE SEQUENCE [LARGE SCALE GENOMIC DNA]</scope>
    <source>
        <strain evidence="2 3">SK-1</strain>
    </source>
</reference>
<dbReference type="Proteomes" id="UP000246722">
    <property type="component" value="Unassembled WGS sequence"/>
</dbReference>